<evidence type="ECO:0000259" key="1">
    <source>
        <dbReference type="SMART" id="SM00635"/>
    </source>
</evidence>
<name>A0A0G4Q2V6_9GAMM</name>
<dbReference type="Proteomes" id="UP000183920">
    <property type="component" value="Unassembled WGS sequence"/>
</dbReference>
<evidence type="ECO:0000313" key="2">
    <source>
        <dbReference type="EMBL" id="CRL60160.1"/>
    </source>
</evidence>
<gene>
    <name evidence="2" type="ORF">BN1804_00783</name>
</gene>
<feature type="domain" description="BIG2" evidence="1">
    <location>
        <begin position="165"/>
        <end position="245"/>
    </location>
</feature>
<dbReference type="SMART" id="SM00635">
    <property type="entry name" value="BID_2"/>
    <property type="match status" value="1"/>
</dbReference>
<dbReference type="InterPro" id="IPR008964">
    <property type="entry name" value="Invasin/intimin_cell_adhesion"/>
</dbReference>
<dbReference type="InterPro" id="IPR003343">
    <property type="entry name" value="Big_2"/>
</dbReference>
<protein>
    <submittedName>
        <fullName evidence="2">Bacterial Ig-like domain (Group 2)</fullName>
    </submittedName>
</protein>
<dbReference type="AlphaFoldDB" id="A0A0G4Q2V6"/>
<accession>A0A0G4Q2V6</accession>
<proteinExistence type="predicted"/>
<dbReference type="EMBL" id="CVRY01000002">
    <property type="protein sequence ID" value="CRL60160.1"/>
    <property type="molecule type" value="Genomic_DNA"/>
</dbReference>
<dbReference type="Gene3D" id="2.60.40.1080">
    <property type="match status" value="1"/>
</dbReference>
<dbReference type="SUPFAM" id="SSF49373">
    <property type="entry name" value="Invasin/intimin cell-adhesion fragments"/>
    <property type="match status" value="1"/>
</dbReference>
<sequence length="251" mass="26881">MAQCPDDKGLVMGNAGILRIAKGCPDQVPTQDQFLRLGALTSKSFDFGMETVTSNADDTKGLTESIVTGADFTISFDGELKKAGVTGSTSAFDIAKEILDEIKASRQPTYWVQLDMKGDGSDVVQGYMAFTSWSMEFPTKEISTYSGELKVYDSDTVEWLQEEVVVESVSVEPATLSVKVGETKTFTVKFTPTDATNKNYTAVSDKPNFATVTQLVNVVTVRGVAEGTANITVTSEDGSKTAKCVVNVTAA</sequence>
<evidence type="ECO:0000313" key="3">
    <source>
        <dbReference type="Proteomes" id="UP000183920"/>
    </source>
</evidence>
<dbReference type="RefSeq" id="WP_072063047.1">
    <property type="nucleotide sequence ID" value="NZ_CVRY01000002.1"/>
</dbReference>
<reference evidence="3" key="1">
    <citation type="submission" date="2015-06" db="EMBL/GenBank/DDBJ databases">
        <authorList>
            <person name="Urmite Genomes"/>
        </authorList>
    </citation>
    <scope>NUCLEOTIDE SEQUENCE [LARGE SCALE GENOMIC DNA]</scope>
    <source>
        <strain evidence="3">CSUR P1867</strain>
    </source>
</reference>
<organism evidence="2 3">
    <name type="scientific">Proteus penneri</name>
    <dbReference type="NCBI Taxonomy" id="102862"/>
    <lineage>
        <taxon>Bacteria</taxon>
        <taxon>Pseudomonadati</taxon>
        <taxon>Pseudomonadota</taxon>
        <taxon>Gammaproteobacteria</taxon>
        <taxon>Enterobacterales</taxon>
        <taxon>Morganellaceae</taxon>
        <taxon>Proteus</taxon>
    </lineage>
</organism>
<dbReference type="Pfam" id="PF02368">
    <property type="entry name" value="Big_2"/>
    <property type="match status" value="1"/>
</dbReference>